<dbReference type="InterPro" id="IPR045584">
    <property type="entry name" value="Pilin-like"/>
</dbReference>
<dbReference type="SUPFAM" id="SSF54523">
    <property type="entry name" value="Pili subunits"/>
    <property type="match status" value="1"/>
</dbReference>
<keyword evidence="1" id="KW-0812">Transmembrane</keyword>
<gene>
    <name evidence="2" type="ORF">MNBD_GAMMA16-682</name>
</gene>
<reference evidence="2" key="1">
    <citation type="submission" date="2018-06" db="EMBL/GenBank/DDBJ databases">
        <authorList>
            <person name="Zhirakovskaya E."/>
        </authorList>
    </citation>
    <scope>NUCLEOTIDE SEQUENCE</scope>
</reference>
<evidence type="ECO:0000256" key="1">
    <source>
        <dbReference type="SAM" id="Phobius"/>
    </source>
</evidence>
<dbReference type="NCBIfam" id="TIGR02532">
    <property type="entry name" value="IV_pilin_GFxxxE"/>
    <property type="match status" value="1"/>
</dbReference>
<keyword evidence="1" id="KW-1133">Transmembrane helix</keyword>
<dbReference type="Gene3D" id="3.30.700.10">
    <property type="entry name" value="Glycoprotein, Type 4 Pilin"/>
    <property type="match status" value="1"/>
</dbReference>
<evidence type="ECO:0000313" key="2">
    <source>
        <dbReference type="EMBL" id="VAW88337.1"/>
    </source>
</evidence>
<dbReference type="Pfam" id="PF07963">
    <property type="entry name" value="N_methyl"/>
    <property type="match status" value="1"/>
</dbReference>
<dbReference type="InterPro" id="IPR012902">
    <property type="entry name" value="N_methyl_site"/>
</dbReference>
<protein>
    <recommendedName>
        <fullName evidence="3">Type IV pilus biogenesis protein PilE</fullName>
    </recommendedName>
</protein>
<feature type="transmembrane region" description="Helical" evidence="1">
    <location>
        <begin position="19"/>
        <end position="37"/>
    </location>
</feature>
<keyword evidence="1" id="KW-0472">Membrane</keyword>
<dbReference type="AlphaFoldDB" id="A0A3B0ZLY1"/>
<dbReference type="Pfam" id="PF16732">
    <property type="entry name" value="ComP_DUS"/>
    <property type="match status" value="1"/>
</dbReference>
<dbReference type="InterPro" id="IPR031982">
    <property type="entry name" value="PilE-like"/>
</dbReference>
<accession>A0A3B0ZLY1</accession>
<proteinExistence type="predicted"/>
<name>A0A3B0ZLY1_9ZZZZ</name>
<evidence type="ECO:0008006" key="3">
    <source>
        <dbReference type="Google" id="ProtNLM"/>
    </source>
</evidence>
<dbReference type="EMBL" id="UOFO01000143">
    <property type="protein sequence ID" value="VAW88337.1"/>
    <property type="molecule type" value="Genomic_DNA"/>
</dbReference>
<dbReference type="GO" id="GO:0043683">
    <property type="term" value="P:type IV pilus assembly"/>
    <property type="evidence" value="ECO:0007669"/>
    <property type="project" value="InterPro"/>
</dbReference>
<sequence>MINKGCTQNKQGGFSLSELMITVLLIGIISGIAYPSYIDQIMKSRRGDATAALLTTLVKQETYYSYHGVYTADMSELGFGADPASSEKGFYQIDGVVDGTAQNFTLTATRLGIQADDTVCGDLTLTSTGVKSATNNTETNPAQNCW</sequence>
<organism evidence="2">
    <name type="scientific">hydrothermal vent metagenome</name>
    <dbReference type="NCBI Taxonomy" id="652676"/>
    <lineage>
        <taxon>unclassified sequences</taxon>
        <taxon>metagenomes</taxon>
        <taxon>ecological metagenomes</taxon>
    </lineage>
</organism>